<feature type="region of interest" description="Disordered" evidence="2">
    <location>
        <begin position="357"/>
        <end position="392"/>
    </location>
</feature>
<dbReference type="Gene3D" id="2.80.10.50">
    <property type="match status" value="1"/>
</dbReference>
<evidence type="ECO:0000313" key="4">
    <source>
        <dbReference type="WBParaSite" id="jg18"/>
    </source>
</evidence>
<dbReference type="Pfam" id="PF00167">
    <property type="entry name" value="FGF"/>
    <property type="match status" value="1"/>
</dbReference>
<dbReference type="InterPro" id="IPR002209">
    <property type="entry name" value="Fibroblast_GF_fam"/>
</dbReference>
<protein>
    <submittedName>
        <fullName evidence="4">Fibroblast growth factor</fullName>
    </submittedName>
</protein>
<dbReference type="PRINTS" id="PR00262">
    <property type="entry name" value="IL1HBGF"/>
</dbReference>
<evidence type="ECO:0000313" key="3">
    <source>
        <dbReference type="Proteomes" id="UP000887574"/>
    </source>
</evidence>
<name>A0A915DD86_9BILA</name>
<feature type="compositionally biased region" description="Basic and acidic residues" evidence="2">
    <location>
        <begin position="363"/>
        <end position="379"/>
    </location>
</feature>
<dbReference type="WBParaSite" id="jg18">
    <property type="protein sequence ID" value="jg18"/>
    <property type="gene ID" value="jg18"/>
</dbReference>
<comment type="similarity">
    <text evidence="1">Belongs to the heparin-binding growth factors family.</text>
</comment>
<sequence length="392" mass="44603">MNGLAPSSSFTPSTSSLSLLPPFDLEGSRLVARCALAAQHKQRKNSELWAPVVRCQIRESAPQGALFCRSGTWLEIVGPNSGHMSSHRRREHSKEDNDQDQDYNPEETWKGIVRGTRRESSRFSILEFITVAFGLVSIRGIASQHYLCMDGRGRLYSAPQSKLTPECVFMEEMLENYYNLYSSCSFGTRKKRGMWRSERREGCAKASTLAKSKSLLSSWSSTSTLTISHLEADPTRIHPDFLGYVAENWRSFYSTTTFKDKTRQEDGKKKNLVQQHNPQRQQVSVGVFSPPPKSGRTAAPSSAGAFAQGKWQTATPSHPHHPHRHHNTHQPAANNEPLVVVVDSTVIAANEKFRKDMRRRRRLEREERQRQRRKMELESLRLSSISQRNRLP</sequence>
<dbReference type="SUPFAM" id="SSF50353">
    <property type="entry name" value="Cytokine"/>
    <property type="match status" value="1"/>
</dbReference>
<dbReference type="AlphaFoldDB" id="A0A915DD86"/>
<dbReference type="Proteomes" id="UP000887574">
    <property type="component" value="Unplaced"/>
</dbReference>
<evidence type="ECO:0000256" key="1">
    <source>
        <dbReference type="ARBA" id="ARBA00007936"/>
    </source>
</evidence>
<feature type="compositionally biased region" description="Basic residues" evidence="2">
    <location>
        <begin position="318"/>
        <end position="328"/>
    </location>
</feature>
<evidence type="ECO:0000256" key="2">
    <source>
        <dbReference type="SAM" id="MobiDB-lite"/>
    </source>
</evidence>
<feature type="compositionally biased region" description="Basic and acidic residues" evidence="2">
    <location>
        <begin position="260"/>
        <end position="269"/>
    </location>
</feature>
<accession>A0A915DD86</accession>
<reference evidence="4" key="1">
    <citation type="submission" date="2022-11" db="UniProtKB">
        <authorList>
            <consortium name="WormBaseParasite"/>
        </authorList>
    </citation>
    <scope>IDENTIFICATION</scope>
</reference>
<dbReference type="CDD" id="cd00058">
    <property type="entry name" value="beta-trefoil_FGF"/>
    <property type="match status" value="1"/>
</dbReference>
<feature type="compositionally biased region" description="Polar residues" evidence="2">
    <location>
        <begin position="272"/>
        <end position="284"/>
    </location>
</feature>
<dbReference type="InterPro" id="IPR056378">
    <property type="entry name" value="Let-756-like_FGF"/>
</dbReference>
<dbReference type="PANTHER" id="PTHR11486">
    <property type="entry name" value="FIBROBLAST GROWTH FACTOR"/>
    <property type="match status" value="1"/>
</dbReference>
<dbReference type="GO" id="GO:0008083">
    <property type="term" value="F:growth factor activity"/>
    <property type="evidence" value="ECO:0007669"/>
    <property type="project" value="InterPro"/>
</dbReference>
<keyword evidence="3" id="KW-1185">Reference proteome</keyword>
<dbReference type="SMART" id="SM00442">
    <property type="entry name" value="FGF"/>
    <property type="match status" value="1"/>
</dbReference>
<dbReference type="InterPro" id="IPR008996">
    <property type="entry name" value="IL1/FGF"/>
</dbReference>
<feature type="compositionally biased region" description="Polar residues" evidence="2">
    <location>
        <begin position="381"/>
        <end position="392"/>
    </location>
</feature>
<feature type="region of interest" description="Disordered" evidence="2">
    <location>
        <begin position="260"/>
        <end position="335"/>
    </location>
</feature>
<organism evidence="3 4">
    <name type="scientific">Ditylenchus dipsaci</name>
    <dbReference type="NCBI Taxonomy" id="166011"/>
    <lineage>
        <taxon>Eukaryota</taxon>
        <taxon>Metazoa</taxon>
        <taxon>Ecdysozoa</taxon>
        <taxon>Nematoda</taxon>
        <taxon>Chromadorea</taxon>
        <taxon>Rhabditida</taxon>
        <taxon>Tylenchina</taxon>
        <taxon>Tylenchomorpha</taxon>
        <taxon>Sphaerularioidea</taxon>
        <taxon>Anguinidae</taxon>
        <taxon>Anguininae</taxon>
        <taxon>Ditylenchus</taxon>
    </lineage>
</organism>
<proteinExistence type="inferred from homology"/>
<feature type="region of interest" description="Disordered" evidence="2">
    <location>
        <begin position="80"/>
        <end position="106"/>
    </location>
</feature>